<dbReference type="RefSeq" id="WP_340523364.1">
    <property type="nucleotide sequence ID" value="NZ_FMSH01000142.1"/>
</dbReference>
<protein>
    <submittedName>
        <fullName evidence="1">Uncharacterized protein</fullName>
    </submittedName>
</protein>
<reference evidence="1" key="1">
    <citation type="submission" date="2016-09" db="EMBL/GenBank/DDBJ databases">
        <authorList>
            <person name="Capua I."/>
            <person name="De Benedictis P."/>
            <person name="Joannis T."/>
            <person name="Lombin L.H."/>
            <person name="Cattoli G."/>
        </authorList>
    </citation>
    <scope>NUCLEOTIDE SEQUENCE</scope>
    <source>
        <strain evidence="1">B9</strain>
    </source>
</reference>
<evidence type="ECO:0000313" key="1">
    <source>
        <dbReference type="EMBL" id="SCU75166.1"/>
    </source>
</evidence>
<dbReference type="EMBL" id="FMSH01000142">
    <property type="protein sequence ID" value="SCU75166.1"/>
    <property type="molecule type" value="Genomic_DNA"/>
</dbReference>
<gene>
    <name evidence="1" type="ORF">CNECB9_2260056</name>
</gene>
<organism evidence="1">
    <name type="scientific">Cupriavidus necator</name>
    <name type="common">Alcaligenes eutrophus</name>
    <name type="synonym">Ralstonia eutropha</name>
    <dbReference type="NCBI Taxonomy" id="106590"/>
    <lineage>
        <taxon>Bacteria</taxon>
        <taxon>Pseudomonadati</taxon>
        <taxon>Pseudomonadota</taxon>
        <taxon>Betaproteobacteria</taxon>
        <taxon>Burkholderiales</taxon>
        <taxon>Burkholderiaceae</taxon>
        <taxon>Cupriavidus</taxon>
    </lineage>
</organism>
<name>A0A1K0ICY1_CUPNE</name>
<sequence>MPAPQILQVGPLAPQTNATLQQQYGAAALWQQADPIAWARSEGQQVGARRRHSRSYGNDEQRRMAANWAISWQGICGTGH</sequence>
<dbReference type="AlphaFoldDB" id="A0A1K0ICY1"/>
<accession>A0A1K0ICY1</accession>
<proteinExistence type="predicted"/>